<evidence type="ECO:0000256" key="2">
    <source>
        <dbReference type="ARBA" id="ARBA00022679"/>
    </source>
</evidence>
<keyword evidence="2 5" id="KW-0808">Transferase</keyword>
<organism evidence="5 6">
    <name type="scientific">Candidatus Providencia siddallii</name>
    <dbReference type="NCBI Taxonomy" id="1715285"/>
    <lineage>
        <taxon>Bacteria</taxon>
        <taxon>Pseudomonadati</taxon>
        <taxon>Pseudomonadota</taxon>
        <taxon>Gammaproteobacteria</taxon>
        <taxon>Enterobacterales</taxon>
        <taxon>Morganellaceae</taxon>
        <taxon>Providencia</taxon>
    </lineage>
</organism>
<evidence type="ECO:0000259" key="4">
    <source>
        <dbReference type="Pfam" id="PF05175"/>
    </source>
</evidence>
<dbReference type="GO" id="GO:0005840">
    <property type="term" value="C:ribosome"/>
    <property type="evidence" value="ECO:0007669"/>
    <property type="project" value="UniProtKB-KW"/>
</dbReference>
<dbReference type="EC" id="2.1.1.298" evidence="5"/>
<dbReference type="STRING" id="1715285.SOFFGTOCOR_0641"/>
<dbReference type="NCBIfam" id="TIGR00536">
    <property type="entry name" value="hemK_fam"/>
    <property type="match status" value="1"/>
</dbReference>
<dbReference type="GO" id="GO:0032259">
    <property type="term" value="P:methylation"/>
    <property type="evidence" value="ECO:0007669"/>
    <property type="project" value="UniProtKB-KW"/>
</dbReference>
<dbReference type="NCBIfam" id="TIGR03533">
    <property type="entry name" value="L3_gln_methyl"/>
    <property type="match status" value="1"/>
</dbReference>
<proteinExistence type="predicted"/>
<dbReference type="InterPro" id="IPR004556">
    <property type="entry name" value="HemK-like"/>
</dbReference>
<evidence type="ECO:0000256" key="1">
    <source>
        <dbReference type="ARBA" id="ARBA00022603"/>
    </source>
</evidence>
<dbReference type="Gene3D" id="3.40.50.150">
    <property type="entry name" value="Vaccinia Virus protein VP39"/>
    <property type="match status" value="1"/>
</dbReference>
<evidence type="ECO:0000313" key="6">
    <source>
        <dbReference type="Proteomes" id="UP000242301"/>
    </source>
</evidence>
<keyword evidence="5" id="KW-0689">Ribosomal protein</keyword>
<dbReference type="EMBL" id="CVRF01000003">
    <property type="protein sequence ID" value="CRK86038.1"/>
    <property type="molecule type" value="Genomic_DNA"/>
</dbReference>
<feature type="domain" description="Methyltransferase small" evidence="4">
    <location>
        <begin position="134"/>
        <end position="214"/>
    </location>
</feature>
<dbReference type="InterPro" id="IPR002052">
    <property type="entry name" value="DNA_methylase_N6_adenine_CS"/>
</dbReference>
<dbReference type="GO" id="GO:0003676">
    <property type="term" value="F:nucleic acid binding"/>
    <property type="evidence" value="ECO:0007669"/>
    <property type="project" value="InterPro"/>
</dbReference>
<dbReference type="PIRSF" id="PIRSF037167">
    <property type="entry name" value="Mtase_YfcB_prd"/>
    <property type="match status" value="1"/>
</dbReference>
<dbReference type="Proteomes" id="UP000242301">
    <property type="component" value="Unassembled WGS sequence"/>
</dbReference>
<dbReference type="InterPro" id="IPR029063">
    <property type="entry name" value="SAM-dependent_MTases_sf"/>
</dbReference>
<dbReference type="AlphaFoldDB" id="A0A0M6W864"/>
<dbReference type="GO" id="GO:0036009">
    <property type="term" value="F:protein-glutamine N-methyltransferase activity"/>
    <property type="evidence" value="ECO:0007669"/>
    <property type="project" value="InterPro"/>
</dbReference>
<keyword evidence="5" id="KW-0687">Ribonucleoprotein</keyword>
<protein>
    <submittedName>
        <fullName evidence="5">50S ribosomal protein L3 glutamine methyltransferase</fullName>
        <ecNumber evidence="5">2.1.1.298</ecNumber>
    </submittedName>
</protein>
<evidence type="ECO:0000256" key="3">
    <source>
        <dbReference type="ARBA" id="ARBA00022691"/>
    </source>
</evidence>
<dbReference type="InterPro" id="IPR017127">
    <property type="entry name" value="Ribosome_uL3_MTase"/>
</dbReference>
<dbReference type="FunFam" id="3.40.50.150:FF:000042">
    <property type="entry name" value="50S ribosomal protein L3 glutamine methyltransferase"/>
    <property type="match status" value="1"/>
</dbReference>
<dbReference type="CDD" id="cd02440">
    <property type="entry name" value="AdoMet_MTases"/>
    <property type="match status" value="1"/>
</dbReference>
<name>A0A0M6W864_9GAMM</name>
<reference evidence="6" key="1">
    <citation type="submission" date="2015-05" db="EMBL/GenBank/DDBJ databases">
        <authorList>
            <person name="Manzano-Marin A."/>
        </authorList>
    </citation>
    <scope>NUCLEOTIDE SEQUENCE [LARGE SCALE GENOMIC DNA]</scope>
    <source>
        <strain evidence="6">officinalis</strain>
    </source>
</reference>
<gene>
    <name evidence="5" type="primary">prmB</name>
    <name evidence="5" type="ORF">SOFFGTOCOR_0641</name>
</gene>
<dbReference type="PANTHER" id="PTHR47806">
    <property type="entry name" value="50S RIBOSOMAL PROTEIN L3 GLUTAMINE METHYLTRANSFERASE"/>
    <property type="match status" value="1"/>
</dbReference>
<sequence length="311" mass="35913">MNKKKLTETIKDLHTIKDILRWTFSKFNTSDIYYGHGADNAWDEAVQLVLTSLCLPIDIPEKLLTSRITITERRHIIKLVLRRIKEHIPSAYLTNRSWFCGYEFYVDERVLIPRSPIKELINNYFIGIIDYKPKSILDLCTGSGCIAISCGHKFPETELIDAVDISFDALNVAEKNIINHNLDHLIVPIQSDLFKNIPEIKYNLIITNPPYVNIENIERLPKEFHIEPKIALVTECNGLKLVNRILANASNFLTNNGILICEVGDTMTYLIKNYPEIPFRWLNIKNGGNGIFTLTQQQLIKYHNYFNSYID</sequence>
<evidence type="ECO:0000313" key="5">
    <source>
        <dbReference type="EMBL" id="CRK86038.1"/>
    </source>
</evidence>
<dbReference type="Pfam" id="PF05175">
    <property type="entry name" value="MTS"/>
    <property type="match status" value="1"/>
</dbReference>
<accession>A0A0M6W864</accession>
<dbReference type="InterPro" id="IPR007848">
    <property type="entry name" value="Small_mtfrase_dom"/>
</dbReference>
<dbReference type="PROSITE" id="PS00092">
    <property type="entry name" value="N6_MTASE"/>
    <property type="match status" value="1"/>
</dbReference>
<dbReference type="SUPFAM" id="SSF53335">
    <property type="entry name" value="S-adenosyl-L-methionine-dependent methyltransferases"/>
    <property type="match status" value="1"/>
</dbReference>
<keyword evidence="1 5" id="KW-0489">Methyltransferase</keyword>
<keyword evidence="3" id="KW-0949">S-adenosyl-L-methionine</keyword>
<dbReference type="PANTHER" id="PTHR47806:SF1">
    <property type="entry name" value="RIBOSOMAL PROTEIN UL3 GLUTAMINE METHYLTRANSFERASE"/>
    <property type="match status" value="1"/>
</dbReference>
<dbReference type="GO" id="GO:0005829">
    <property type="term" value="C:cytosol"/>
    <property type="evidence" value="ECO:0007669"/>
    <property type="project" value="TreeGrafter"/>
</dbReference>
<keyword evidence="6" id="KW-1185">Reference proteome</keyword>